<reference evidence="1" key="1">
    <citation type="submission" date="2021-06" db="EMBL/GenBank/DDBJ databases">
        <authorList>
            <person name="Kallberg Y."/>
            <person name="Tangrot J."/>
            <person name="Rosling A."/>
        </authorList>
    </citation>
    <scope>NUCLEOTIDE SEQUENCE</scope>
    <source>
        <strain evidence="1">28 12/20/2015</strain>
    </source>
</reference>
<sequence>MQEDALFMQLQIILTLTAKYVSSEDNNLALPGYICKTIEDSDWWSAISELHTLLASICLCLNQLQTDTACLYEVLHAFSYIYKLINEYSNITFGIKITEHLKCCWREWEQPLLILSYLLHLDIHLSRFNLPVN</sequence>
<feature type="non-terminal residue" evidence="1">
    <location>
        <position position="133"/>
    </location>
</feature>
<protein>
    <submittedName>
        <fullName evidence="1">5125_t:CDS:1</fullName>
    </submittedName>
</protein>
<dbReference type="EMBL" id="CAJVPW010033296">
    <property type="protein sequence ID" value="CAG8730723.1"/>
    <property type="molecule type" value="Genomic_DNA"/>
</dbReference>
<organism evidence="1 2">
    <name type="scientific">Cetraspora pellucida</name>
    <dbReference type="NCBI Taxonomy" id="1433469"/>
    <lineage>
        <taxon>Eukaryota</taxon>
        <taxon>Fungi</taxon>
        <taxon>Fungi incertae sedis</taxon>
        <taxon>Mucoromycota</taxon>
        <taxon>Glomeromycotina</taxon>
        <taxon>Glomeromycetes</taxon>
        <taxon>Diversisporales</taxon>
        <taxon>Gigasporaceae</taxon>
        <taxon>Cetraspora</taxon>
    </lineage>
</organism>
<proteinExistence type="predicted"/>
<gene>
    <name evidence="1" type="ORF">SPELUC_LOCUS13091</name>
</gene>
<name>A0ACA9Q579_9GLOM</name>
<dbReference type="Proteomes" id="UP000789366">
    <property type="component" value="Unassembled WGS sequence"/>
</dbReference>
<evidence type="ECO:0000313" key="2">
    <source>
        <dbReference type="Proteomes" id="UP000789366"/>
    </source>
</evidence>
<accession>A0ACA9Q579</accession>
<evidence type="ECO:0000313" key="1">
    <source>
        <dbReference type="EMBL" id="CAG8730723.1"/>
    </source>
</evidence>
<comment type="caution">
    <text evidence="1">The sequence shown here is derived from an EMBL/GenBank/DDBJ whole genome shotgun (WGS) entry which is preliminary data.</text>
</comment>
<keyword evidence="2" id="KW-1185">Reference proteome</keyword>